<comment type="subunit">
    <text evidence="7">Interacts with dazl in an RNA-independent manner. The C-terminus can self-associate and also interact with the C-terminus of pabpc1, independently of RNA. RRM 1 and RRM 2 interact with both eif4g1 and paip1, and the C-terminus also interacts with paip1. Prior to oocyte maturation, found in a complex with dazl and pum2 proteins and spdy1 mRNA; pum2 dissociates from the complex during maturation. Interacts with the translation termination factor sup35/erf3.</text>
</comment>
<dbReference type="GO" id="GO:0005737">
    <property type="term" value="C:cytoplasm"/>
    <property type="evidence" value="ECO:0007669"/>
    <property type="project" value="UniProtKB-SubCell"/>
</dbReference>
<keyword evidence="4" id="KW-0677">Repeat</keyword>
<feature type="domain" description="RRM" evidence="11">
    <location>
        <begin position="101"/>
        <end position="178"/>
    </location>
</feature>
<dbReference type="InterPro" id="IPR045305">
    <property type="entry name" value="RRM2_I_PABPs"/>
</dbReference>
<dbReference type="Gene3D" id="1.10.1900.10">
    <property type="entry name" value="c-terminal domain of poly(a) binding protein"/>
    <property type="match status" value="1"/>
</dbReference>
<dbReference type="CDD" id="cd12379">
    <property type="entry name" value="RRM2_I_PABPs"/>
    <property type="match status" value="1"/>
</dbReference>
<evidence type="ECO:0000256" key="3">
    <source>
        <dbReference type="ARBA" id="ARBA00022490"/>
    </source>
</evidence>
<evidence type="ECO:0000256" key="2">
    <source>
        <dbReference type="ARBA" id="ARBA00008557"/>
    </source>
</evidence>
<dbReference type="Pfam" id="PF00658">
    <property type="entry name" value="MLLE"/>
    <property type="match status" value="1"/>
</dbReference>
<evidence type="ECO:0000259" key="12">
    <source>
        <dbReference type="PROSITE" id="PS51309"/>
    </source>
</evidence>
<evidence type="ECO:0000256" key="8">
    <source>
        <dbReference type="PROSITE-ProRule" id="PRU00176"/>
    </source>
</evidence>
<dbReference type="NCBIfam" id="TIGR01628">
    <property type="entry name" value="PABP-1234"/>
    <property type="match status" value="1"/>
</dbReference>
<dbReference type="InterPro" id="IPR035979">
    <property type="entry name" value="RBD_domain_sf"/>
</dbReference>
<comment type="similarity">
    <text evidence="2 9">Belongs to the polyadenylate-binding protein type-1 family.</text>
</comment>
<evidence type="ECO:0000256" key="10">
    <source>
        <dbReference type="SAM" id="MobiDB-lite"/>
    </source>
</evidence>
<dbReference type="FunFam" id="1.10.1900.10:FF:000001">
    <property type="entry name" value="Polyadenylate-binding protein"/>
    <property type="match status" value="1"/>
</dbReference>
<evidence type="ECO:0000256" key="4">
    <source>
        <dbReference type="ARBA" id="ARBA00022737"/>
    </source>
</evidence>
<dbReference type="PANTHER" id="PTHR24012">
    <property type="entry name" value="RNA BINDING PROTEIN"/>
    <property type="match status" value="1"/>
</dbReference>
<evidence type="ECO:0000259" key="11">
    <source>
        <dbReference type="PROSITE" id="PS50102"/>
    </source>
</evidence>
<dbReference type="InterPro" id="IPR036053">
    <property type="entry name" value="PABP-dom"/>
</dbReference>
<feature type="domain" description="PABC" evidence="12">
    <location>
        <begin position="544"/>
        <end position="621"/>
    </location>
</feature>
<dbReference type="CDD" id="cd12381">
    <property type="entry name" value="RRM4_I_PABPs"/>
    <property type="match status" value="1"/>
</dbReference>
<evidence type="ECO:0000256" key="1">
    <source>
        <dbReference type="ARBA" id="ARBA00004496"/>
    </source>
</evidence>
<dbReference type="InterPro" id="IPR000504">
    <property type="entry name" value="RRM_dom"/>
</dbReference>
<evidence type="ECO:0000313" key="13">
    <source>
        <dbReference type="EMBL" id="JAS07335.1"/>
    </source>
</evidence>
<dbReference type="InterPro" id="IPR034364">
    <property type="entry name" value="PABP_RRM1"/>
</dbReference>
<evidence type="ECO:0000256" key="6">
    <source>
        <dbReference type="ARBA" id="ARBA00057784"/>
    </source>
</evidence>
<proteinExistence type="inferred from homology"/>
<dbReference type="AlphaFoldDB" id="A0A1B6C293"/>
<feature type="compositionally biased region" description="Polar residues" evidence="10">
    <location>
        <begin position="442"/>
        <end position="460"/>
    </location>
</feature>
<dbReference type="SMART" id="SM00360">
    <property type="entry name" value="RRM"/>
    <property type="match status" value="4"/>
</dbReference>
<dbReference type="InterPro" id="IPR006515">
    <property type="entry name" value="PABP_1234"/>
</dbReference>
<feature type="domain" description="RRM" evidence="11">
    <location>
        <begin position="194"/>
        <end position="272"/>
    </location>
</feature>
<comment type="function">
    <text evidence="6">Binds and protects the poly(A) tail of mRNA with or without an AU-rich element (ARE) and prevents mRNA deadenylation. Stimulates the translation of mRNAs to which it is bound during early development.</text>
</comment>
<dbReference type="FunFam" id="3.30.70.330:FF:000042">
    <property type="entry name" value="Polyadenylate-binding protein"/>
    <property type="match status" value="1"/>
</dbReference>
<dbReference type="PROSITE" id="PS50102">
    <property type="entry name" value="RRM"/>
    <property type="match status" value="4"/>
</dbReference>
<dbReference type="SMART" id="SM00361">
    <property type="entry name" value="RRM_1"/>
    <property type="match status" value="3"/>
</dbReference>
<dbReference type="FunFam" id="3.30.70.330:FF:000003">
    <property type="entry name" value="Polyadenylate-binding protein"/>
    <property type="match status" value="1"/>
</dbReference>
<dbReference type="Pfam" id="PF00076">
    <property type="entry name" value="RRM_1"/>
    <property type="match status" value="4"/>
</dbReference>
<dbReference type="InterPro" id="IPR003954">
    <property type="entry name" value="RRM_euk-type"/>
</dbReference>
<dbReference type="Gene3D" id="3.30.70.330">
    <property type="match status" value="4"/>
</dbReference>
<dbReference type="PROSITE" id="PS51309">
    <property type="entry name" value="PABC"/>
    <property type="match status" value="1"/>
</dbReference>
<dbReference type="GO" id="GO:0003723">
    <property type="term" value="F:RNA binding"/>
    <property type="evidence" value="ECO:0007669"/>
    <property type="project" value="UniProtKB-UniRule"/>
</dbReference>
<dbReference type="FunFam" id="3.30.70.330:FF:000049">
    <property type="entry name" value="Polyadenylate-binding protein"/>
    <property type="match status" value="1"/>
</dbReference>
<dbReference type="GO" id="GO:0010628">
    <property type="term" value="P:positive regulation of gene expression"/>
    <property type="evidence" value="ECO:0007669"/>
    <property type="project" value="UniProtKB-ARBA"/>
</dbReference>
<evidence type="ECO:0000256" key="9">
    <source>
        <dbReference type="RuleBase" id="RU362004"/>
    </source>
</evidence>
<dbReference type="FunFam" id="3.30.70.330:FF:000021">
    <property type="entry name" value="Polyadenylate-binding protein"/>
    <property type="match status" value="1"/>
</dbReference>
<dbReference type="InterPro" id="IPR012677">
    <property type="entry name" value="Nucleotide-bd_a/b_plait_sf"/>
</dbReference>
<feature type="region of interest" description="Disordered" evidence="10">
    <location>
        <begin position="435"/>
        <end position="472"/>
    </location>
</feature>
<dbReference type="SUPFAM" id="SSF63570">
    <property type="entry name" value="PABC (PABP) domain"/>
    <property type="match status" value="1"/>
</dbReference>
<dbReference type="SMART" id="SM00517">
    <property type="entry name" value="PolyA"/>
    <property type="match status" value="1"/>
</dbReference>
<accession>A0A1B6C293</accession>
<gene>
    <name evidence="13" type="ORF">g.7777</name>
</gene>
<dbReference type="EMBL" id="GEDC01029963">
    <property type="protein sequence ID" value="JAS07335.1"/>
    <property type="molecule type" value="Transcribed_RNA"/>
</dbReference>
<dbReference type="SUPFAM" id="SSF54928">
    <property type="entry name" value="RNA-binding domain, RBD"/>
    <property type="match status" value="2"/>
</dbReference>
<keyword evidence="5 8" id="KW-0694">RNA-binding</keyword>
<evidence type="ECO:0000256" key="7">
    <source>
        <dbReference type="ARBA" id="ARBA00066197"/>
    </source>
</evidence>
<dbReference type="CDD" id="cd12380">
    <property type="entry name" value="RRM3_I_PABPs"/>
    <property type="match status" value="1"/>
</dbReference>
<evidence type="ECO:0000256" key="5">
    <source>
        <dbReference type="ARBA" id="ARBA00022884"/>
    </source>
</evidence>
<reference evidence="13" key="1">
    <citation type="submission" date="2015-12" db="EMBL/GenBank/DDBJ databases">
        <title>De novo transcriptome assembly of four potential Pierce s Disease insect vectors from Arizona vineyards.</title>
        <authorList>
            <person name="Tassone E.E."/>
        </authorList>
    </citation>
    <scope>NUCLEOTIDE SEQUENCE</scope>
</reference>
<dbReference type="CDD" id="cd12378">
    <property type="entry name" value="RRM1_I_PABPs"/>
    <property type="match status" value="1"/>
</dbReference>
<protein>
    <recommendedName>
        <fullName evidence="9">Polyadenylate-binding protein</fullName>
        <shortName evidence="9">PABP</shortName>
    </recommendedName>
</protein>
<sequence>MNQGPGGPNYPMASLYVGDLHSDVTEAMLFEKFSTAGPVLSIRVCRDVITRRSLGYAYVNFQQPADAERALDTMNFDIMKGRPIRIMWSQRDPSLRKSGVGNVFIKNLDKLIDNKAMYDTFSAFGNILSCKVAQDENGASKGYGFVHFETEESANKSIDKVNGMLLNGKKVFVGKFIPRKEREKELGEKAKLFTNVYIKNFGDEFDDDKLKEMFVIYGSITSHKVVNKEDGKSRGFGFVAFEDPEAAERAVDDLNGKDVGDGKTLYVGRAQKKAERQQELKRKFEQLKIERLNRFQGVNLYVKNLDDTIDDERLRKEFTPFGTITSAKVMLEEGRSKGFGFVCFSSPEEATKAVTEMNGRIVGTKPLYVALAQRKEDRKAHLASQYMQRMANMRMQQMGQIFQPGGAGGYFVPTIPQPQRFYGPAQMAQMRPQPRWPAQPQVRPSAQAPTSGFPNMQPSYRTAPRAPTAQPGAMRSTVSARPITGQQPSIQGRGGPIGTVQPVSVSAQGRTSNYKYTSNMRNPPQAIPITQQATVPQALHIQGQEPLTATMLAAAKPHDQKQMLGERLFPLIQCMYPDLAGKITGMLLEIDNTELLHMLEHNESLKAKVEEAVAVLQAHQAKQAAAQVKKE</sequence>
<name>A0A1B6C293_9HEMI</name>
<feature type="domain" description="RRM" evidence="11">
    <location>
        <begin position="298"/>
        <end position="374"/>
    </location>
</feature>
<organism evidence="13">
    <name type="scientific">Clastoptera arizonana</name>
    <name type="common">Arizona spittle bug</name>
    <dbReference type="NCBI Taxonomy" id="38151"/>
    <lineage>
        <taxon>Eukaryota</taxon>
        <taxon>Metazoa</taxon>
        <taxon>Ecdysozoa</taxon>
        <taxon>Arthropoda</taxon>
        <taxon>Hexapoda</taxon>
        <taxon>Insecta</taxon>
        <taxon>Pterygota</taxon>
        <taxon>Neoptera</taxon>
        <taxon>Paraneoptera</taxon>
        <taxon>Hemiptera</taxon>
        <taxon>Auchenorrhyncha</taxon>
        <taxon>Cercopoidea</taxon>
        <taxon>Clastopteridae</taxon>
        <taxon>Clastoptera</taxon>
    </lineage>
</organism>
<keyword evidence="3 9" id="KW-0963">Cytoplasm</keyword>
<dbReference type="InterPro" id="IPR002004">
    <property type="entry name" value="PABP_HYD_C"/>
</dbReference>
<feature type="domain" description="RRM" evidence="11">
    <location>
        <begin position="13"/>
        <end position="91"/>
    </location>
</feature>
<comment type="subcellular location">
    <subcellularLocation>
        <location evidence="1 9">Cytoplasm</location>
    </subcellularLocation>
</comment>
<comment type="function">
    <text evidence="9">Binds the poly(A) tail of mRNA.</text>
</comment>